<organism evidence="1 2">
    <name type="scientific">Mesorhizobium neociceri</name>
    <dbReference type="NCBI Taxonomy" id="1307853"/>
    <lineage>
        <taxon>Bacteria</taxon>
        <taxon>Pseudomonadati</taxon>
        <taxon>Pseudomonadota</taxon>
        <taxon>Alphaproteobacteria</taxon>
        <taxon>Hyphomicrobiales</taxon>
        <taxon>Phyllobacteriaceae</taxon>
        <taxon>Mesorhizobium</taxon>
    </lineage>
</organism>
<evidence type="ECO:0000313" key="1">
    <source>
        <dbReference type="EMBL" id="MBA1140684.1"/>
    </source>
</evidence>
<dbReference type="EMBL" id="JACDTY010000004">
    <property type="protein sequence ID" value="MBA1140684.1"/>
    <property type="molecule type" value="Genomic_DNA"/>
</dbReference>
<dbReference type="AlphaFoldDB" id="A0A838B4J3"/>
<gene>
    <name evidence="1" type="ORF">H0241_10500</name>
</gene>
<evidence type="ECO:0000313" key="2">
    <source>
        <dbReference type="Proteomes" id="UP000558284"/>
    </source>
</evidence>
<name>A0A838B4J3_9HYPH</name>
<keyword evidence="2" id="KW-1185">Reference proteome</keyword>
<dbReference type="Proteomes" id="UP000558284">
    <property type="component" value="Unassembled WGS sequence"/>
</dbReference>
<comment type="caution">
    <text evidence="1">The sequence shown here is derived from an EMBL/GenBank/DDBJ whole genome shotgun (WGS) entry which is preliminary data.</text>
</comment>
<protein>
    <submittedName>
        <fullName evidence="1">Uncharacterized protein</fullName>
    </submittedName>
</protein>
<sequence>MFPKSGNKFPESIHATEVMYAAAIAKALASEVGTSRLATKTVMSWTGASDRSARHWLNGDHGPGGLHLILLARNSTAVMKTIMQLADQEGFELTIELSAARAALIRATAIVEALSSKGRQIDA</sequence>
<reference evidence="1 2" key="1">
    <citation type="submission" date="2020-07" db="EMBL/GenBank/DDBJ databases">
        <title>Definition of the novel symbiovar canariense within Mesorhizobium novociceri, a new species of genus Mesorhizobium nodulating Cicer canariense in the Caldera de Taburiente National Park (La Palma, Canary Islands).</title>
        <authorList>
            <person name="Leon-Barrios M."/>
            <person name="Perez-Yepez J."/>
            <person name="Flores-Felix J.D."/>
            <person name="Ramirez-Baena M.H."/>
            <person name="Pulido-Suarez L."/>
            <person name="Igual J.M."/>
            <person name="Velazquez E."/>
            <person name="Peix A."/>
        </authorList>
    </citation>
    <scope>NUCLEOTIDE SEQUENCE [LARGE SCALE GENOMIC DNA]</scope>
    <source>
        <strain evidence="1 2">CCANP35</strain>
    </source>
</reference>
<dbReference type="RefSeq" id="WP_181057353.1">
    <property type="nucleotide sequence ID" value="NZ_JACDTY010000004.1"/>
</dbReference>
<proteinExistence type="predicted"/>
<accession>A0A838B4J3</accession>